<name>A0AAV2GAU9_9ROSI</name>
<proteinExistence type="predicted"/>
<evidence type="ECO:0000313" key="1">
    <source>
        <dbReference type="EMBL" id="CAL1407774.1"/>
    </source>
</evidence>
<organism evidence="1 2">
    <name type="scientific">Linum trigynum</name>
    <dbReference type="NCBI Taxonomy" id="586398"/>
    <lineage>
        <taxon>Eukaryota</taxon>
        <taxon>Viridiplantae</taxon>
        <taxon>Streptophyta</taxon>
        <taxon>Embryophyta</taxon>
        <taxon>Tracheophyta</taxon>
        <taxon>Spermatophyta</taxon>
        <taxon>Magnoliopsida</taxon>
        <taxon>eudicotyledons</taxon>
        <taxon>Gunneridae</taxon>
        <taxon>Pentapetalae</taxon>
        <taxon>rosids</taxon>
        <taxon>fabids</taxon>
        <taxon>Malpighiales</taxon>
        <taxon>Linaceae</taxon>
        <taxon>Linum</taxon>
    </lineage>
</organism>
<dbReference type="Proteomes" id="UP001497516">
    <property type="component" value="Chromosome 8"/>
</dbReference>
<sequence>MGSGLTVDSYFLPRIGGGGDLLAECLLAAISWLAEGLNARLWGMEGIDEGGIIGGGCCWIGAGFPYHCSRELDERRGENSKGFGA</sequence>
<accession>A0AAV2GAU9</accession>
<gene>
    <name evidence="1" type="ORF">LTRI10_LOCUS47423</name>
</gene>
<evidence type="ECO:0000313" key="2">
    <source>
        <dbReference type="Proteomes" id="UP001497516"/>
    </source>
</evidence>
<keyword evidence="2" id="KW-1185">Reference proteome</keyword>
<dbReference type="EMBL" id="OZ034821">
    <property type="protein sequence ID" value="CAL1407774.1"/>
    <property type="molecule type" value="Genomic_DNA"/>
</dbReference>
<reference evidence="1 2" key="1">
    <citation type="submission" date="2024-04" db="EMBL/GenBank/DDBJ databases">
        <authorList>
            <person name="Fracassetti M."/>
        </authorList>
    </citation>
    <scope>NUCLEOTIDE SEQUENCE [LARGE SCALE GENOMIC DNA]</scope>
</reference>
<dbReference type="AlphaFoldDB" id="A0AAV2GAU9"/>
<protein>
    <submittedName>
        <fullName evidence="1">Uncharacterized protein</fullName>
    </submittedName>
</protein>